<evidence type="ECO:0000256" key="1">
    <source>
        <dbReference type="SAM" id="Phobius"/>
    </source>
</evidence>
<dbReference type="AlphaFoldDB" id="A0A0A9BMS1"/>
<sequence>MPRWIDRFNYLVLKDSSIDKYALMTAEFIIVFAVPNLFLYMLF</sequence>
<dbReference type="EMBL" id="GBRH01233264">
    <property type="protein sequence ID" value="JAD64631.1"/>
    <property type="molecule type" value="Transcribed_RNA"/>
</dbReference>
<keyword evidence="1" id="KW-1133">Transmembrane helix</keyword>
<reference evidence="2" key="2">
    <citation type="journal article" date="2015" name="Data Brief">
        <title>Shoot transcriptome of the giant reed, Arundo donax.</title>
        <authorList>
            <person name="Barrero R.A."/>
            <person name="Guerrero F.D."/>
            <person name="Moolhuijzen P."/>
            <person name="Goolsby J.A."/>
            <person name="Tidwell J."/>
            <person name="Bellgard S.E."/>
            <person name="Bellgard M.I."/>
        </authorList>
    </citation>
    <scope>NUCLEOTIDE SEQUENCE</scope>
    <source>
        <tissue evidence="2">Shoot tissue taken approximately 20 cm above the soil surface</tissue>
    </source>
</reference>
<proteinExistence type="predicted"/>
<name>A0A0A9BMS1_ARUDO</name>
<keyword evidence="1" id="KW-0812">Transmembrane</keyword>
<reference evidence="2" key="1">
    <citation type="submission" date="2014-09" db="EMBL/GenBank/DDBJ databases">
        <authorList>
            <person name="Magalhaes I.L.F."/>
            <person name="Oliveira U."/>
            <person name="Santos F.R."/>
            <person name="Vidigal T.H.D.A."/>
            <person name="Brescovit A.D."/>
            <person name="Santos A.J."/>
        </authorList>
    </citation>
    <scope>NUCLEOTIDE SEQUENCE</scope>
    <source>
        <tissue evidence="2">Shoot tissue taken approximately 20 cm above the soil surface</tissue>
    </source>
</reference>
<feature type="transmembrane region" description="Helical" evidence="1">
    <location>
        <begin position="21"/>
        <end position="42"/>
    </location>
</feature>
<evidence type="ECO:0000313" key="2">
    <source>
        <dbReference type="EMBL" id="JAD64631.1"/>
    </source>
</evidence>
<accession>A0A0A9BMS1</accession>
<keyword evidence="1" id="KW-0472">Membrane</keyword>
<organism evidence="2">
    <name type="scientific">Arundo donax</name>
    <name type="common">Giant reed</name>
    <name type="synonym">Donax arundinaceus</name>
    <dbReference type="NCBI Taxonomy" id="35708"/>
    <lineage>
        <taxon>Eukaryota</taxon>
        <taxon>Viridiplantae</taxon>
        <taxon>Streptophyta</taxon>
        <taxon>Embryophyta</taxon>
        <taxon>Tracheophyta</taxon>
        <taxon>Spermatophyta</taxon>
        <taxon>Magnoliopsida</taxon>
        <taxon>Liliopsida</taxon>
        <taxon>Poales</taxon>
        <taxon>Poaceae</taxon>
        <taxon>PACMAD clade</taxon>
        <taxon>Arundinoideae</taxon>
        <taxon>Arundineae</taxon>
        <taxon>Arundo</taxon>
    </lineage>
</organism>
<protein>
    <submittedName>
        <fullName evidence="2">Uncharacterized protein</fullName>
    </submittedName>
</protein>